<gene>
    <name evidence="9" type="ORF">NCTC13159_04244</name>
</gene>
<evidence type="ECO:0000256" key="5">
    <source>
        <dbReference type="ARBA" id="ARBA00022801"/>
    </source>
</evidence>
<keyword evidence="4" id="KW-0479">Metal-binding</keyword>
<reference evidence="9 10" key="1">
    <citation type="submission" date="2018-06" db="EMBL/GenBank/DDBJ databases">
        <authorList>
            <consortium name="Pathogen Informatics"/>
            <person name="Doyle S."/>
        </authorList>
    </citation>
    <scope>NUCLEOTIDE SEQUENCE [LARGE SCALE GENOMIC DNA]</scope>
    <source>
        <strain evidence="9 10">NCTC13159</strain>
    </source>
</reference>
<evidence type="ECO:0000256" key="2">
    <source>
        <dbReference type="ARBA" id="ARBA00001947"/>
    </source>
</evidence>
<evidence type="ECO:0000259" key="8">
    <source>
        <dbReference type="Pfam" id="PF07687"/>
    </source>
</evidence>
<dbReference type="Proteomes" id="UP000254589">
    <property type="component" value="Unassembled WGS sequence"/>
</dbReference>
<dbReference type="InterPro" id="IPR002933">
    <property type="entry name" value="Peptidase_M20"/>
</dbReference>
<dbReference type="Pfam" id="PF07687">
    <property type="entry name" value="M20_dimer"/>
    <property type="match status" value="1"/>
</dbReference>
<proteinExistence type="inferred from homology"/>
<dbReference type="CDD" id="cd03895">
    <property type="entry name" value="M20_ArgE_DapE-like"/>
    <property type="match status" value="1"/>
</dbReference>
<keyword evidence="6" id="KW-0862">Zinc</keyword>
<dbReference type="InterPro" id="IPR050072">
    <property type="entry name" value="Peptidase_M20A"/>
</dbReference>
<dbReference type="EC" id="3.5.1.-" evidence="9"/>
<protein>
    <submittedName>
        <fullName evidence="9">N-formyl-4-amino-5-aminomethyl-2-methylpyrimidine deformylase</fullName>
        <ecNumber evidence="9">3.5.1.-</ecNumber>
    </submittedName>
</protein>
<comment type="cofactor">
    <cofactor evidence="2">
        <name>Zn(2+)</name>
        <dbReference type="ChEBI" id="CHEBI:29105"/>
    </cofactor>
</comment>
<dbReference type="NCBIfam" id="NF005306">
    <property type="entry name" value="PRK06837.1"/>
    <property type="match status" value="1"/>
</dbReference>
<dbReference type="GO" id="GO:0016787">
    <property type="term" value="F:hydrolase activity"/>
    <property type="evidence" value="ECO:0007669"/>
    <property type="project" value="UniProtKB-KW"/>
</dbReference>
<evidence type="ECO:0000256" key="4">
    <source>
        <dbReference type="ARBA" id="ARBA00022723"/>
    </source>
</evidence>
<evidence type="ECO:0000313" key="9">
    <source>
        <dbReference type="EMBL" id="SUA92707.1"/>
    </source>
</evidence>
<dbReference type="SUPFAM" id="SSF53187">
    <property type="entry name" value="Zn-dependent exopeptidases"/>
    <property type="match status" value="1"/>
</dbReference>
<dbReference type="InterPro" id="IPR036264">
    <property type="entry name" value="Bact_exopeptidase_dim_dom"/>
</dbReference>
<sequence>MQVKGNGDRPGGRLMRLGEIEKLKEDLCAAVDAGFDAQVELLANLVRIPSQRGEESRAQAFMADVYRHRGYDVDSWKIDVDEIRELPGFSPVAVSYDEAINVVGTHRSRTRTGRSLIMNGHIDVVPVGPTDRWTKDPYGAEIVNGWMYGRGAGDMKAGLLACVAAMDALGRIGLQPAADVFLQSVVEEECTGNGALACLARGYRADAAFIPEPLEPKLLRAQVGPIWFQVQVDGDPQHASAAFSGGGANAIEKAMYLIECLKTLETRWNERKVHHKHFCDHPHPIRFNLGKIVGGDWPSSVPAWCNFDMRVAVYPGQRLADTRAEIEAFIAQAAAADEFLRDHPPRVIYHGFMADGYALENSEEVESVLREAHEAVFREPLLEHATSAATDARFFGLYADTPAIVYGPRCRMPHGYDESVDLASVKQVTKTLALFIAGWCGLEEKQR</sequence>
<dbReference type="PANTHER" id="PTHR43808">
    <property type="entry name" value="ACETYLORNITHINE DEACETYLASE"/>
    <property type="match status" value="1"/>
</dbReference>
<evidence type="ECO:0000313" key="10">
    <source>
        <dbReference type="Proteomes" id="UP000254589"/>
    </source>
</evidence>
<dbReference type="PANTHER" id="PTHR43808:SF25">
    <property type="entry name" value="PEPTIDASE M20 DIMERISATION DOMAIN-CONTAINING PROTEIN"/>
    <property type="match status" value="1"/>
</dbReference>
<comment type="caution">
    <text evidence="9">The sequence shown here is derived from an EMBL/GenBank/DDBJ whole genome shotgun (WGS) entry which is preliminary data.</text>
</comment>
<dbReference type="Pfam" id="PF01546">
    <property type="entry name" value="Peptidase_M20"/>
    <property type="match status" value="1"/>
</dbReference>
<evidence type="ECO:0000256" key="6">
    <source>
        <dbReference type="ARBA" id="ARBA00022833"/>
    </source>
</evidence>
<keyword evidence="7" id="KW-0170">Cobalt</keyword>
<evidence type="ECO:0000256" key="3">
    <source>
        <dbReference type="ARBA" id="ARBA00006247"/>
    </source>
</evidence>
<dbReference type="InterPro" id="IPR033687">
    <property type="entry name" value="YodQ-like"/>
</dbReference>
<organism evidence="9 10">
    <name type="scientific">Pandoraea pulmonicola</name>
    <dbReference type="NCBI Taxonomy" id="93221"/>
    <lineage>
        <taxon>Bacteria</taxon>
        <taxon>Pseudomonadati</taxon>
        <taxon>Pseudomonadota</taxon>
        <taxon>Betaproteobacteria</taxon>
        <taxon>Burkholderiales</taxon>
        <taxon>Burkholderiaceae</taxon>
        <taxon>Pandoraea</taxon>
    </lineage>
</organism>
<comment type="similarity">
    <text evidence="3">Belongs to the peptidase M20A family.</text>
</comment>
<dbReference type="InterPro" id="IPR011650">
    <property type="entry name" value="Peptidase_M20_dimer"/>
</dbReference>
<dbReference type="Gene3D" id="3.40.630.10">
    <property type="entry name" value="Zn peptidases"/>
    <property type="match status" value="1"/>
</dbReference>
<evidence type="ECO:0000256" key="7">
    <source>
        <dbReference type="ARBA" id="ARBA00023285"/>
    </source>
</evidence>
<dbReference type="InterPro" id="IPR010182">
    <property type="entry name" value="ArgE/DapE"/>
</dbReference>
<keyword evidence="5 9" id="KW-0378">Hydrolase</keyword>
<dbReference type="AlphaFoldDB" id="A0AAJ5D2G0"/>
<dbReference type="Gene3D" id="3.30.70.360">
    <property type="match status" value="1"/>
</dbReference>
<accession>A0AAJ5D2G0</accession>
<name>A0AAJ5D2G0_PANPU</name>
<dbReference type="GO" id="GO:0046872">
    <property type="term" value="F:metal ion binding"/>
    <property type="evidence" value="ECO:0007669"/>
    <property type="project" value="UniProtKB-KW"/>
</dbReference>
<comment type="cofactor">
    <cofactor evidence="1">
        <name>Co(2+)</name>
        <dbReference type="ChEBI" id="CHEBI:48828"/>
    </cofactor>
</comment>
<dbReference type="EMBL" id="UGSJ01000001">
    <property type="protein sequence ID" value="SUA92707.1"/>
    <property type="molecule type" value="Genomic_DNA"/>
</dbReference>
<evidence type="ECO:0000256" key="1">
    <source>
        <dbReference type="ARBA" id="ARBA00001941"/>
    </source>
</evidence>
<dbReference type="SUPFAM" id="SSF55031">
    <property type="entry name" value="Bacterial exopeptidase dimerisation domain"/>
    <property type="match status" value="1"/>
</dbReference>
<dbReference type="NCBIfam" id="TIGR01910">
    <property type="entry name" value="DapE-ArgE"/>
    <property type="match status" value="1"/>
</dbReference>
<feature type="domain" description="Peptidase M20 dimerisation" evidence="8">
    <location>
        <begin position="221"/>
        <end position="337"/>
    </location>
</feature>